<organism evidence="2">
    <name type="scientific">bioreactor metagenome</name>
    <dbReference type="NCBI Taxonomy" id="1076179"/>
    <lineage>
        <taxon>unclassified sequences</taxon>
        <taxon>metagenomes</taxon>
        <taxon>ecological metagenomes</taxon>
    </lineage>
</organism>
<dbReference type="PANTHER" id="PTHR43792">
    <property type="entry name" value="GNAT FAMILY, PUTATIVE (AFU_ORTHOLOGUE AFUA_3G00765)-RELATED-RELATED"/>
    <property type="match status" value="1"/>
</dbReference>
<reference evidence="2" key="1">
    <citation type="submission" date="2019-08" db="EMBL/GenBank/DDBJ databases">
        <authorList>
            <person name="Kucharzyk K."/>
            <person name="Murdoch R.W."/>
            <person name="Higgins S."/>
            <person name="Loffler F."/>
        </authorList>
    </citation>
    <scope>NUCLEOTIDE SEQUENCE</scope>
</reference>
<dbReference type="PANTHER" id="PTHR43792:SF1">
    <property type="entry name" value="N-ACETYLTRANSFERASE DOMAIN-CONTAINING PROTEIN"/>
    <property type="match status" value="1"/>
</dbReference>
<dbReference type="GO" id="GO:0016747">
    <property type="term" value="F:acyltransferase activity, transferring groups other than amino-acyl groups"/>
    <property type="evidence" value="ECO:0007669"/>
    <property type="project" value="InterPro"/>
</dbReference>
<name>A0A644XYD3_9ZZZZ</name>
<dbReference type="CDD" id="cd04301">
    <property type="entry name" value="NAT_SF"/>
    <property type="match status" value="1"/>
</dbReference>
<dbReference type="InterPro" id="IPR000182">
    <property type="entry name" value="GNAT_dom"/>
</dbReference>
<dbReference type="AlphaFoldDB" id="A0A644XYD3"/>
<protein>
    <submittedName>
        <fullName evidence="2">L-amino acid N-acetyltransferase AaaT</fullName>
        <ecNumber evidence="2">2.3.1.-</ecNumber>
    </submittedName>
</protein>
<dbReference type="InterPro" id="IPR051531">
    <property type="entry name" value="N-acetyltransferase"/>
</dbReference>
<evidence type="ECO:0000313" key="2">
    <source>
        <dbReference type="EMBL" id="MPM20661.1"/>
    </source>
</evidence>
<dbReference type="Gene3D" id="3.40.630.30">
    <property type="match status" value="1"/>
</dbReference>
<feature type="domain" description="N-acetyltransferase" evidence="1">
    <location>
        <begin position="3"/>
        <end position="163"/>
    </location>
</feature>
<dbReference type="PROSITE" id="PS51186">
    <property type="entry name" value="GNAT"/>
    <property type="match status" value="1"/>
</dbReference>
<gene>
    <name evidence="2" type="primary">aaaT_2</name>
    <name evidence="2" type="ORF">SDC9_67097</name>
</gene>
<keyword evidence="2" id="KW-0012">Acyltransferase</keyword>
<comment type="caution">
    <text evidence="2">The sequence shown here is derived from an EMBL/GenBank/DDBJ whole genome shotgun (WGS) entry which is preliminary data.</text>
</comment>
<dbReference type="SUPFAM" id="SSF55729">
    <property type="entry name" value="Acyl-CoA N-acyltransferases (Nat)"/>
    <property type="match status" value="1"/>
</dbReference>
<accession>A0A644XYD3</accession>
<dbReference type="InterPro" id="IPR016181">
    <property type="entry name" value="Acyl_CoA_acyltransferase"/>
</dbReference>
<sequence length="167" mass="18455">MDFIIRPVKLSDAADIAQLRCMPGVFETTLGHPASRVEQSEKFLAGMGDNSFEFVAEAQGKVIGMGGISIFPGARLRHSAGFGIMVHKEWQNRGVGTAIMKAVLDMADNWLMLERVELGVFADNVGAIRLYERMGFVVEGRKRHAAIKNGEYADEIIMARLLSEQKK</sequence>
<dbReference type="Pfam" id="PF00583">
    <property type="entry name" value="Acetyltransf_1"/>
    <property type="match status" value="1"/>
</dbReference>
<evidence type="ECO:0000259" key="1">
    <source>
        <dbReference type="PROSITE" id="PS51186"/>
    </source>
</evidence>
<dbReference type="EC" id="2.3.1.-" evidence="2"/>
<proteinExistence type="predicted"/>
<keyword evidence="2" id="KW-0808">Transferase</keyword>
<dbReference type="EMBL" id="VSSQ01003431">
    <property type="protein sequence ID" value="MPM20661.1"/>
    <property type="molecule type" value="Genomic_DNA"/>
</dbReference>